<proteinExistence type="predicted"/>
<protein>
    <submittedName>
        <fullName evidence="2">NAD(P)-dependent alcohol dehydrogenase</fullName>
    </submittedName>
</protein>
<evidence type="ECO:0000313" key="2">
    <source>
        <dbReference type="EMBL" id="GAA2655068.1"/>
    </source>
</evidence>
<dbReference type="Pfam" id="PF08240">
    <property type="entry name" value="ADH_N"/>
    <property type="match status" value="1"/>
</dbReference>
<sequence>MPVTATTTREPMKAVVHHAYGSPDALDLREIDKPVPAADEVLIKVHAAGLNAADGFLLRGEPYAIRPMAGGLRRPRTNHVLGRAVAGLVEAVGEKVTGVRVGDAVYAECPGALAAYVRAAERLVAPMPATLTFEQAAAIPVAATAALQGLRDRGQVRPGQRVLINGASSGVGTFAVQIAASLGAHVTAVCGGRNADLVGSIGADHVIDYTKEDFTRAGLRYDVIFDLIGNHPVSALRRTLSPTGTLVLSSGGGGRWLGPARRIAVSLLISPFVRQRLRPFAAKEDRADLLALNDLVESGAVTPVIQHVYPFDEALEAIRQIDGGHTAGKIVVSLLPTP</sequence>
<dbReference type="EMBL" id="BAAATE010000005">
    <property type="protein sequence ID" value="GAA2655068.1"/>
    <property type="molecule type" value="Genomic_DNA"/>
</dbReference>
<reference evidence="2 3" key="1">
    <citation type="journal article" date="2019" name="Int. J. Syst. Evol. Microbiol.">
        <title>The Global Catalogue of Microorganisms (GCM) 10K type strain sequencing project: providing services to taxonomists for standard genome sequencing and annotation.</title>
        <authorList>
            <consortium name="The Broad Institute Genomics Platform"/>
            <consortium name="The Broad Institute Genome Sequencing Center for Infectious Disease"/>
            <person name="Wu L."/>
            <person name="Ma J."/>
        </authorList>
    </citation>
    <scope>NUCLEOTIDE SEQUENCE [LARGE SCALE GENOMIC DNA]</scope>
    <source>
        <strain evidence="2 3">JCM 6835</strain>
    </source>
</reference>
<dbReference type="InterPro" id="IPR050700">
    <property type="entry name" value="YIM1/Zinc_Alcohol_DH_Fams"/>
</dbReference>
<dbReference type="SUPFAM" id="SSF50129">
    <property type="entry name" value="GroES-like"/>
    <property type="match status" value="1"/>
</dbReference>
<dbReference type="Proteomes" id="UP001501666">
    <property type="component" value="Unassembled WGS sequence"/>
</dbReference>
<dbReference type="PANTHER" id="PTHR11695">
    <property type="entry name" value="ALCOHOL DEHYDROGENASE RELATED"/>
    <property type="match status" value="1"/>
</dbReference>
<accession>A0ABN3RKM2</accession>
<evidence type="ECO:0000259" key="1">
    <source>
        <dbReference type="SMART" id="SM00829"/>
    </source>
</evidence>
<dbReference type="InterPro" id="IPR013154">
    <property type="entry name" value="ADH-like_N"/>
</dbReference>
<keyword evidence="3" id="KW-1185">Reference proteome</keyword>
<dbReference type="SUPFAM" id="SSF51735">
    <property type="entry name" value="NAD(P)-binding Rossmann-fold domains"/>
    <property type="match status" value="1"/>
</dbReference>
<dbReference type="Gene3D" id="3.40.50.720">
    <property type="entry name" value="NAD(P)-binding Rossmann-like Domain"/>
    <property type="match status" value="1"/>
</dbReference>
<dbReference type="InterPro" id="IPR020843">
    <property type="entry name" value="ER"/>
</dbReference>
<gene>
    <name evidence="2" type="ORF">GCM10010412_024150</name>
</gene>
<comment type="caution">
    <text evidence="2">The sequence shown here is derived from an EMBL/GenBank/DDBJ whole genome shotgun (WGS) entry which is preliminary data.</text>
</comment>
<name>A0ABN3RKM2_9ACTN</name>
<feature type="domain" description="Enoyl reductase (ER)" evidence="1">
    <location>
        <begin position="21"/>
        <end position="332"/>
    </location>
</feature>
<dbReference type="Gene3D" id="3.90.180.10">
    <property type="entry name" value="Medium-chain alcohol dehydrogenases, catalytic domain"/>
    <property type="match status" value="1"/>
</dbReference>
<dbReference type="CDD" id="cd08267">
    <property type="entry name" value="MDR1"/>
    <property type="match status" value="1"/>
</dbReference>
<organism evidence="2 3">
    <name type="scientific">Nonomuraea recticatena</name>
    <dbReference type="NCBI Taxonomy" id="46178"/>
    <lineage>
        <taxon>Bacteria</taxon>
        <taxon>Bacillati</taxon>
        <taxon>Actinomycetota</taxon>
        <taxon>Actinomycetes</taxon>
        <taxon>Streptosporangiales</taxon>
        <taxon>Streptosporangiaceae</taxon>
        <taxon>Nonomuraea</taxon>
    </lineage>
</organism>
<dbReference type="SMART" id="SM00829">
    <property type="entry name" value="PKS_ER"/>
    <property type="match status" value="1"/>
</dbReference>
<dbReference type="InterPro" id="IPR011032">
    <property type="entry name" value="GroES-like_sf"/>
</dbReference>
<evidence type="ECO:0000313" key="3">
    <source>
        <dbReference type="Proteomes" id="UP001501666"/>
    </source>
</evidence>
<dbReference type="InterPro" id="IPR036291">
    <property type="entry name" value="NAD(P)-bd_dom_sf"/>
</dbReference>
<dbReference type="Pfam" id="PF13602">
    <property type="entry name" value="ADH_zinc_N_2"/>
    <property type="match status" value="1"/>
</dbReference>
<dbReference type="PANTHER" id="PTHR11695:SF648">
    <property type="entry name" value="ZINC-BINDING OXIDOREDUCTASE"/>
    <property type="match status" value="1"/>
</dbReference>